<proteinExistence type="predicted"/>
<accession>A0A7R9HTH8</accession>
<organism evidence="2">
    <name type="scientific">Timema monikensis</name>
    <dbReference type="NCBI Taxonomy" id="170555"/>
    <lineage>
        <taxon>Eukaryota</taxon>
        <taxon>Metazoa</taxon>
        <taxon>Ecdysozoa</taxon>
        <taxon>Arthropoda</taxon>
        <taxon>Hexapoda</taxon>
        <taxon>Insecta</taxon>
        <taxon>Pterygota</taxon>
        <taxon>Neoptera</taxon>
        <taxon>Polyneoptera</taxon>
        <taxon>Phasmatodea</taxon>
        <taxon>Timematodea</taxon>
        <taxon>Timematoidea</taxon>
        <taxon>Timematidae</taxon>
        <taxon>Timema</taxon>
    </lineage>
</organism>
<dbReference type="AlphaFoldDB" id="A0A7R9HTH8"/>
<reference evidence="2" key="1">
    <citation type="submission" date="2020-11" db="EMBL/GenBank/DDBJ databases">
        <authorList>
            <person name="Tran Van P."/>
        </authorList>
    </citation>
    <scope>NUCLEOTIDE SEQUENCE</scope>
</reference>
<feature type="compositionally biased region" description="Gly residues" evidence="1">
    <location>
        <begin position="15"/>
        <end position="26"/>
    </location>
</feature>
<feature type="region of interest" description="Disordered" evidence="1">
    <location>
        <begin position="1"/>
        <end position="39"/>
    </location>
</feature>
<dbReference type="EMBL" id="OB796826">
    <property type="protein sequence ID" value="CAD7433825.1"/>
    <property type="molecule type" value="Genomic_DNA"/>
</dbReference>
<evidence type="ECO:0000256" key="1">
    <source>
        <dbReference type="SAM" id="MobiDB-lite"/>
    </source>
</evidence>
<name>A0A7R9HTH8_9NEOP</name>
<protein>
    <submittedName>
        <fullName evidence="2">Uncharacterized protein</fullName>
    </submittedName>
</protein>
<sequence>MAGRSGYEGRDYRDYGGGGGAGGGGRWSKPMPTQPPYTAYIGNLPQGLVQGDVDKIFDNMDPKLSGQKQQIKLTLKTPGLASVGPNSIPGVKKPTTGLPELPELNLVRRERAVPTTLAGKKRSAEEAPASDQIIAAKCLLSHVAQTCLCTAQRPDSRELVIWCLLHP</sequence>
<evidence type="ECO:0000313" key="2">
    <source>
        <dbReference type="EMBL" id="CAD7433825.1"/>
    </source>
</evidence>
<gene>
    <name evidence="2" type="ORF">TMSB3V08_LOCUS10489</name>
</gene>